<name>A0A2U2AHW4_9GAMM</name>
<comment type="caution">
    <text evidence="1">The sequence shown here is derived from an EMBL/GenBank/DDBJ whole genome shotgun (WGS) entry which is preliminary data.</text>
</comment>
<dbReference type="AlphaFoldDB" id="A0A2U2AHW4"/>
<sequence length="573" mass="67297">MEEIFIKHYEDKTLGEFLSSKEYSDNKSYRGILIELHKNSTIDLVNNISDVLNKSNDHNTFAVMQYLEVIKEISLNYDEVVSIINYLKTICEQRYEYYSLYELLNNALETKTITELDKLYNDAINNSELYEYTYFIFQAYLKIDASKAYELAVNLFSLCNTELFIACSNILFVFDYENLGFDKLNAITQLLLQRQSSLSDMDKELSQILYVASHIYDSYPQDAEEFFLDIFDYILKFNDEGHLELLDKLRFFCSNISSSVWKKYSKLILDYPTKKNLNILLLNNYSFLASESCRLTYIKLIEELLISNKIQGDQLQDFYQMIQYCKLQDALMTRWLLSKNPMLIYIADDIFYGVALDATSNFDASLLEEQEQDQSMFFNLIDHCCGTFYLYPNIVISFLLSLLDLNIDQKSILKIQLHIQKLFIPSYPYAIEGILKKIKKNTSESLDSTISNIQKESQEYLIFIESLQYHRELFEDISNKQLRFSEQNRQRIKVNKQINKQSVFNNLFSKSLILYGRGSRQTYNVTASADSIFNTSSVKIDLPILKIVSPVETRQFLHVLRTIHWEARYEINN</sequence>
<evidence type="ECO:0000313" key="1">
    <source>
        <dbReference type="EMBL" id="PWD82220.1"/>
    </source>
</evidence>
<organism evidence="1 2">
    <name type="scientific">Ignatzschineria indica</name>
    <dbReference type="NCBI Taxonomy" id="472583"/>
    <lineage>
        <taxon>Bacteria</taxon>
        <taxon>Pseudomonadati</taxon>
        <taxon>Pseudomonadota</taxon>
        <taxon>Gammaproteobacteria</taxon>
        <taxon>Cardiobacteriales</taxon>
        <taxon>Ignatzschineriaceae</taxon>
        <taxon>Ignatzschineria</taxon>
    </lineage>
</organism>
<reference evidence="1 2" key="1">
    <citation type="journal article" date="2018" name="Genome Announc.">
        <title>Ignatzschineria cameli sp. nov., isolated from necrotic foot tissue of dromedaries (Camelus dromedarius) and associated maggots (Wohlfahrtia species) in Dubai.</title>
        <authorList>
            <person name="Tsang C.C."/>
            <person name="Tang J.Y."/>
            <person name="Fong J.Y."/>
            <person name="Kinne J."/>
            <person name="Lee H.H."/>
            <person name="Joseph M."/>
            <person name="Jose S."/>
            <person name="Schuster R.K."/>
            <person name="Tang Y."/>
            <person name="Sivakumar S."/>
            <person name="Chen J.H."/>
            <person name="Teng J.L."/>
            <person name="Lau S.K."/>
            <person name="Wernery U."/>
            <person name="Woo P.C."/>
        </authorList>
    </citation>
    <scope>NUCLEOTIDE SEQUENCE [LARGE SCALE GENOMIC DNA]</scope>
    <source>
        <strain evidence="1 2">KCTC 22643</strain>
    </source>
</reference>
<protein>
    <submittedName>
        <fullName evidence="1">Uncharacterized protein</fullName>
    </submittedName>
</protein>
<proteinExistence type="predicted"/>
<gene>
    <name evidence="1" type="ORF">DC082_10425</name>
</gene>
<evidence type="ECO:0000313" key="2">
    <source>
        <dbReference type="Proteomes" id="UP000244948"/>
    </source>
</evidence>
<dbReference type="Proteomes" id="UP000244948">
    <property type="component" value="Unassembled WGS sequence"/>
</dbReference>
<dbReference type="RefSeq" id="WP_109236911.1">
    <property type="nucleotide sequence ID" value="NZ_BMXZ01000008.1"/>
</dbReference>
<keyword evidence="2" id="KW-1185">Reference proteome</keyword>
<dbReference type="EMBL" id="QEWR01000009">
    <property type="protein sequence ID" value="PWD82220.1"/>
    <property type="molecule type" value="Genomic_DNA"/>
</dbReference>
<accession>A0A2U2AHW4</accession>